<comment type="caution">
    <text evidence="1">The sequence shown here is derived from an EMBL/GenBank/DDBJ whole genome shotgun (WGS) entry which is preliminary data.</text>
</comment>
<organism evidence="1 2">
    <name type="scientific">Carpinus fangiana</name>
    <dbReference type="NCBI Taxonomy" id="176857"/>
    <lineage>
        <taxon>Eukaryota</taxon>
        <taxon>Viridiplantae</taxon>
        <taxon>Streptophyta</taxon>
        <taxon>Embryophyta</taxon>
        <taxon>Tracheophyta</taxon>
        <taxon>Spermatophyta</taxon>
        <taxon>Magnoliopsida</taxon>
        <taxon>eudicotyledons</taxon>
        <taxon>Gunneridae</taxon>
        <taxon>Pentapetalae</taxon>
        <taxon>rosids</taxon>
        <taxon>fabids</taxon>
        <taxon>Fagales</taxon>
        <taxon>Betulaceae</taxon>
        <taxon>Carpinus</taxon>
    </lineage>
</organism>
<dbReference type="Gene3D" id="3.40.50.150">
    <property type="entry name" value="Vaccinia Virus protein VP39"/>
    <property type="match status" value="1"/>
</dbReference>
<dbReference type="GO" id="GO:0005829">
    <property type="term" value="C:cytosol"/>
    <property type="evidence" value="ECO:0007669"/>
    <property type="project" value="TreeGrafter"/>
</dbReference>
<dbReference type="Pfam" id="PF10294">
    <property type="entry name" value="Methyltransf_16"/>
    <property type="match status" value="1"/>
</dbReference>
<reference evidence="1 2" key="1">
    <citation type="submission" date="2019-06" db="EMBL/GenBank/DDBJ databases">
        <title>A chromosomal-level reference genome of Carpinus fangiana (Coryloideae, Betulaceae).</title>
        <authorList>
            <person name="Yang X."/>
            <person name="Wang Z."/>
            <person name="Zhang L."/>
            <person name="Hao G."/>
            <person name="Liu J."/>
            <person name="Yang Y."/>
        </authorList>
    </citation>
    <scope>NUCLEOTIDE SEQUENCE [LARGE SCALE GENOMIC DNA]</scope>
    <source>
        <strain evidence="1">Cfa_2016G</strain>
        <tissue evidence="1">Leaf</tissue>
    </source>
</reference>
<dbReference type="InterPro" id="IPR019410">
    <property type="entry name" value="Methyltransf_16"/>
</dbReference>
<evidence type="ECO:0000313" key="1">
    <source>
        <dbReference type="EMBL" id="KAB8336766.1"/>
    </source>
</evidence>
<dbReference type="PANTHER" id="PTHR14614:SF132">
    <property type="entry name" value="PROTEIN-LYSINE METHYLTRANSFERASE C42C1.13"/>
    <property type="match status" value="1"/>
</dbReference>
<gene>
    <name evidence="1" type="ORF">FH972_021075</name>
</gene>
<dbReference type="Proteomes" id="UP000327013">
    <property type="component" value="Unassembled WGS sequence"/>
</dbReference>
<proteinExistence type="predicted"/>
<dbReference type="EMBL" id="VIBQ01000009">
    <property type="protein sequence ID" value="KAB8336766.1"/>
    <property type="molecule type" value="Genomic_DNA"/>
</dbReference>
<accession>A0A5N6KNN3</accession>
<dbReference type="AlphaFoldDB" id="A0A5N6KNN3"/>
<protein>
    <submittedName>
        <fullName evidence="1">Uncharacterized protein</fullName>
    </submittedName>
</protein>
<dbReference type="OrthoDB" id="413520at2759"/>
<dbReference type="InterPro" id="IPR029063">
    <property type="entry name" value="SAM-dependent_MTases_sf"/>
</dbReference>
<sequence length="369" mass="40506">MYYIRFLKQPLAGNISNQYLTLNAVITLTSDLGETTFPEDAQLRAYLTIDGSHNDEKIAKESVTWTASAYSLPIHISFSIKQLRKQTSFRVKIEPEQGCRGTIEGDDHALVLPHLLPTISAPFKPLEKSSVADSLAQRPIPLYGTSSPLAVWEDTGPSIDRHVWDAGIGICGLLSRLLNEPTPAHLPSLATIIRKRSTLRAIELGTGVGLVGIALAHLRYAHSTGATKMLLTDVESARPLAERNVAELVRIGAMKDLAQVACSFLALDWEAALPVAVAEQAFDVVLVSDCTYNPDSGLALVRTLTALAQRSEGLLVMVASKQRHESEAVFWERMKDARFIVVDRLTIKAPMGLNEEDEPEMIAVHLFKY</sequence>
<evidence type="ECO:0000313" key="2">
    <source>
        <dbReference type="Proteomes" id="UP000327013"/>
    </source>
</evidence>
<name>A0A5N6KNN3_9ROSI</name>
<dbReference type="SUPFAM" id="SSF53335">
    <property type="entry name" value="S-adenosyl-L-methionine-dependent methyltransferases"/>
    <property type="match status" value="1"/>
</dbReference>
<dbReference type="PANTHER" id="PTHR14614">
    <property type="entry name" value="HEPATOCELLULAR CARCINOMA-ASSOCIATED ANTIGEN"/>
    <property type="match status" value="1"/>
</dbReference>
<keyword evidence="2" id="KW-1185">Reference proteome</keyword>